<dbReference type="OrthoDB" id="417252at2759"/>
<evidence type="ECO:0000256" key="2">
    <source>
        <dbReference type="ARBA" id="ARBA00022540"/>
    </source>
</evidence>
<keyword evidence="1 4" id="KW-0963">Cytoplasm</keyword>
<keyword evidence="2 4" id="KW-0396">Initiation factor</keyword>
<reference evidence="8" key="1">
    <citation type="journal article" date="2020" name="Nat. Commun.">
        <title>Large-scale genome sequencing of mycorrhizal fungi provides insights into the early evolution of symbiotic traits.</title>
        <authorList>
            <person name="Miyauchi S."/>
            <person name="Kiss E."/>
            <person name="Kuo A."/>
            <person name="Drula E."/>
            <person name="Kohler A."/>
            <person name="Sanchez-Garcia M."/>
            <person name="Morin E."/>
            <person name="Andreopoulos B."/>
            <person name="Barry K.W."/>
            <person name="Bonito G."/>
            <person name="Buee M."/>
            <person name="Carver A."/>
            <person name="Chen C."/>
            <person name="Cichocki N."/>
            <person name="Clum A."/>
            <person name="Culley D."/>
            <person name="Crous P.W."/>
            <person name="Fauchery L."/>
            <person name="Girlanda M."/>
            <person name="Hayes R.D."/>
            <person name="Keri Z."/>
            <person name="LaButti K."/>
            <person name="Lipzen A."/>
            <person name="Lombard V."/>
            <person name="Magnuson J."/>
            <person name="Maillard F."/>
            <person name="Murat C."/>
            <person name="Nolan M."/>
            <person name="Ohm R.A."/>
            <person name="Pangilinan J."/>
            <person name="Pereira M.F."/>
            <person name="Perotto S."/>
            <person name="Peter M."/>
            <person name="Pfister S."/>
            <person name="Riley R."/>
            <person name="Sitrit Y."/>
            <person name="Stielow J.B."/>
            <person name="Szollosi G."/>
            <person name="Zifcakova L."/>
            <person name="Stursova M."/>
            <person name="Spatafora J.W."/>
            <person name="Tedersoo L."/>
            <person name="Vaario L.M."/>
            <person name="Yamada A."/>
            <person name="Yan M."/>
            <person name="Wang P."/>
            <person name="Xu J."/>
            <person name="Bruns T."/>
            <person name="Baldrian P."/>
            <person name="Vilgalys R."/>
            <person name="Dunand C."/>
            <person name="Henrissat B."/>
            <person name="Grigoriev I.V."/>
            <person name="Hibbett D."/>
            <person name="Nagy L.G."/>
            <person name="Martin F.M."/>
        </authorList>
    </citation>
    <scope>NUCLEOTIDE SEQUENCE</scope>
    <source>
        <strain evidence="8">UP504</strain>
    </source>
</reference>
<comment type="caution">
    <text evidence="8">The sequence shown here is derived from an EMBL/GenBank/DDBJ whole genome shotgun (WGS) entry which is preliminary data.</text>
</comment>
<protein>
    <recommendedName>
        <fullName evidence="4 5">Eukaryotic translation initiation factor 3 subunit E</fullName>
        <shortName evidence="4">eIF3e</shortName>
    </recommendedName>
</protein>
<dbReference type="InterPro" id="IPR019010">
    <property type="entry name" value="eIF3e_N"/>
</dbReference>
<dbReference type="GO" id="GO:0071540">
    <property type="term" value="C:eukaryotic translation initiation factor 3 complex, eIF3e"/>
    <property type="evidence" value="ECO:0007669"/>
    <property type="project" value="UniProtKB-UniRule"/>
</dbReference>
<feature type="compositionally biased region" description="Gly residues" evidence="6">
    <location>
        <begin position="443"/>
        <end position="453"/>
    </location>
</feature>
<name>A0A9P6B8H3_9AGAM</name>
<comment type="function">
    <text evidence="4">Component of the eukaryotic translation initiation factor 3 (eIF-3) complex, which is involved in protein synthesis of a specialized repertoire of mRNAs and, together with other initiation factors, stimulates binding of mRNA and methionyl-tRNAi to the 40S ribosome. The eIF-3 complex specifically targets and initiates translation of a subset of mRNAs involved in cell proliferation.</text>
</comment>
<dbReference type="HAMAP" id="MF_03004">
    <property type="entry name" value="eIF3e"/>
    <property type="match status" value="1"/>
</dbReference>
<sequence length="475" mass="53384">MAQWDLTKKLVPFLDRHLIFPILLNPSLAELYKPEDVQLALYELAKTTDLVDYTITLFEKVFPDQPVPEEFATKRASTLSSINRLEQEAQAVLDVIENPDVAQALRQDKLQNLQYLKDTYGLTLDQITALYNFGQLQFSIGNYSLAADYLYHFRILSTATSLVLSSQWGKLASDLLVGNWDSALEELHGLQEAIDNGSATGPAGTSLAQLQSRTWLLHWSLFLYFRHPEGRTLLLDLFLSPAYLNTIQTSCPWILRYLAAAAIISRKSSAASASRTVRGALQQIVKIIQTEEYQYSDPITLFLKELYVDFDFEGAQKWLSEAEIVLDNDFFLSDFKEEFLENARFIVSEAYIRIHQKIDIADLSARLNMSQGEGEKWIVNLIRDTRMGADAKIDLEKNMVTTHRTHPPIYQSVIEKTRGLARRTQDLSIDMNRRANGEYEAAGRGGGGVGGGSGDKENKSKGAGTGGRGRREEAN</sequence>
<dbReference type="Pfam" id="PF09440">
    <property type="entry name" value="eIF3_N"/>
    <property type="match status" value="1"/>
</dbReference>
<feature type="domain" description="PCI" evidence="7">
    <location>
        <begin position="223"/>
        <end position="407"/>
    </location>
</feature>
<organism evidence="8 9">
    <name type="scientific">Hydnum rufescens UP504</name>
    <dbReference type="NCBI Taxonomy" id="1448309"/>
    <lineage>
        <taxon>Eukaryota</taxon>
        <taxon>Fungi</taxon>
        <taxon>Dikarya</taxon>
        <taxon>Basidiomycota</taxon>
        <taxon>Agaricomycotina</taxon>
        <taxon>Agaricomycetes</taxon>
        <taxon>Cantharellales</taxon>
        <taxon>Hydnaceae</taxon>
        <taxon>Hydnum</taxon>
    </lineage>
</organism>
<dbReference type="SMART" id="SM01186">
    <property type="entry name" value="eIF3_N"/>
    <property type="match status" value="1"/>
</dbReference>
<dbReference type="SUPFAM" id="SSF46785">
    <property type="entry name" value="Winged helix' DNA-binding domain"/>
    <property type="match status" value="1"/>
</dbReference>
<evidence type="ECO:0000256" key="6">
    <source>
        <dbReference type="SAM" id="MobiDB-lite"/>
    </source>
</evidence>
<dbReference type="Proteomes" id="UP000886523">
    <property type="component" value="Unassembled WGS sequence"/>
</dbReference>
<keyword evidence="9" id="KW-1185">Reference proteome</keyword>
<dbReference type="InterPro" id="IPR036390">
    <property type="entry name" value="WH_DNA-bd_sf"/>
</dbReference>
<evidence type="ECO:0000256" key="3">
    <source>
        <dbReference type="ARBA" id="ARBA00022917"/>
    </source>
</evidence>
<dbReference type="EMBL" id="MU128916">
    <property type="protein sequence ID" value="KAF9519703.1"/>
    <property type="molecule type" value="Genomic_DNA"/>
</dbReference>
<dbReference type="CDD" id="cd21378">
    <property type="entry name" value="eIF3E"/>
    <property type="match status" value="1"/>
</dbReference>
<proteinExistence type="inferred from homology"/>
<evidence type="ECO:0000256" key="4">
    <source>
        <dbReference type="HAMAP-Rule" id="MF_03004"/>
    </source>
</evidence>
<dbReference type="InterPro" id="IPR000717">
    <property type="entry name" value="PCI_dom"/>
</dbReference>
<accession>A0A9P6B8H3</accession>
<evidence type="ECO:0000313" key="8">
    <source>
        <dbReference type="EMBL" id="KAF9519703.1"/>
    </source>
</evidence>
<dbReference type="GO" id="GO:0001732">
    <property type="term" value="P:formation of cytoplasmic translation initiation complex"/>
    <property type="evidence" value="ECO:0007669"/>
    <property type="project" value="UniProtKB-UniRule"/>
</dbReference>
<evidence type="ECO:0000256" key="1">
    <source>
        <dbReference type="ARBA" id="ARBA00022490"/>
    </source>
</evidence>
<dbReference type="GO" id="GO:0003743">
    <property type="term" value="F:translation initiation factor activity"/>
    <property type="evidence" value="ECO:0007669"/>
    <property type="project" value="UniProtKB-UniRule"/>
</dbReference>
<dbReference type="Pfam" id="PF21357">
    <property type="entry name" value="EIF3E_C"/>
    <property type="match status" value="1"/>
</dbReference>
<comment type="subcellular location">
    <subcellularLocation>
        <location evidence="4 5">Cytoplasm</location>
    </subcellularLocation>
</comment>
<dbReference type="GO" id="GO:0016282">
    <property type="term" value="C:eukaryotic 43S preinitiation complex"/>
    <property type="evidence" value="ECO:0007669"/>
    <property type="project" value="UniProtKB-UniRule"/>
</dbReference>
<dbReference type="InterPro" id="IPR016650">
    <property type="entry name" value="eIF3e"/>
</dbReference>
<dbReference type="AlphaFoldDB" id="A0A9P6B8H3"/>
<evidence type="ECO:0000313" key="9">
    <source>
        <dbReference type="Proteomes" id="UP000886523"/>
    </source>
</evidence>
<dbReference type="PIRSF" id="PIRSF016255">
    <property type="entry name" value="eIF3e_su6"/>
    <property type="match status" value="1"/>
</dbReference>
<evidence type="ECO:0000256" key="5">
    <source>
        <dbReference type="PIRNR" id="PIRNR016255"/>
    </source>
</evidence>
<dbReference type="PANTHER" id="PTHR10317">
    <property type="entry name" value="EUKARYOTIC TRANSLATION INITIATION FACTOR 3 SUBUNIT E"/>
    <property type="match status" value="1"/>
</dbReference>
<comment type="subunit">
    <text evidence="4 5">Component of the eukaryotic translation initiation factor 3 (eIF-3) complex.</text>
</comment>
<dbReference type="Pfam" id="PF01399">
    <property type="entry name" value="PCI"/>
    <property type="match status" value="1"/>
</dbReference>
<evidence type="ECO:0000259" key="7">
    <source>
        <dbReference type="PROSITE" id="PS50250"/>
    </source>
</evidence>
<feature type="region of interest" description="Disordered" evidence="6">
    <location>
        <begin position="438"/>
        <end position="475"/>
    </location>
</feature>
<keyword evidence="3 4" id="KW-0648">Protein biosynthesis</keyword>
<dbReference type="PROSITE" id="PS50250">
    <property type="entry name" value="PCI"/>
    <property type="match status" value="1"/>
</dbReference>
<dbReference type="GO" id="GO:0033290">
    <property type="term" value="C:eukaryotic 48S preinitiation complex"/>
    <property type="evidence" value="ECO:0007669"/>
    <property type="project" value="UniProtKB-UniRule"/>
</dbReference>
<comment type="similarity">
    <text evidence="4 5">Belongs to the eIF-3 subunit E family.</text>
</comment>
<gene>
    <name evidence="4" type="primary">INT6</name>
    <name evidence="8" type="ORF">BS47DRAFT_1324426</name>
</gene>